<evidence type="ECO:0000313" key="3">
    <source>
        <dbReference type="Proteomes" id="UP000734854"/>
    </source>
</evidence>
<dbReference type="EMBL" id="JACMSC010000007">
    <property type="protein sequence ID" value="KAG6514197.1"/>
    <property type="molecule type" value="Genomic_DNA"/>
</dbReference>
<reference evidence="2 3" key="1">
    <citation type="submission" date="2020-08" db="EMBL/GenBank/DDBJ databases">
        <title>Plant Genome Project.</title>
        <authorList>
            <person name="Zhang R.-G."/>
        </authorList>
    </citation>
    <scope>NUCLEOTIDE SEQUENCE [LARGE SCALE GENOMIC DNA]</scope>
    <source>
        <tissue evidence="2">Rhizome</tissue>
    </source>
</reference>
<evidence type="ECO:0008006" key="4">
    <source>
        <dbReference type="Google" id="ProtNLM"/>
    </source>
</evidence>
<feature type="region of interest" description="Disordered" evidence="1">
    <location>
        <begin position="36"/>
        <end position="89"/>
    </location>
</feature>
<evidence type="ECO:0000256" key="1">
    <source>
        <dbReference type="SAM" id="MobiDB-lite"/>
    </source>
</evidence>
<dbReference type="AlphaFoldDB" id="A0A8J5GWI1"/>
<feature type="compositionally biased region" description="Basic and acidic residues" evidence="1">
    <location>
        <begin position="58"/>
        <end position="68"/>
    </location>
</feature>
<accession>A0A8J5GWI1</accession>
<name>A0A8J5GWI1_ZINOF</name>
<evidence type="ECO:0000313" key="2">
    <source>
        <dbReference type="EMBL" id="KAG6514197.1"/>
    </source>
</evidence>
<proteinExistence type="predicted"/>
<gene>
    <name evidence="2" type="ORF">ZIOFF_024541</name>
</gene>
<keyword evidence="3" id="KW-1185">Reference proteome</keyword>
<comment type="caution">
    <text evidence="2">The sequence shown here is derived from an EMBL/GenBank/DDBJ whole genome shotgun (WGS) entry which is preliminary data.</text>
</comment>
<protein>
    <recommendedName>
        <fullName evidence="4">EVE domain-containing protein</fullName>
    </recommendedName>
</protein>
<organism evidence="2 3">
    <name type="scientific">Zingiber officinale</name>
    <name type="common">Ginger</name>
    <name type="synonym">Amomum zingiber</name>
    <dbReference type="NCBI Taxonomy" id="94328"/>
    <lineage>
        <taxon>Eukaryota</taxon>
        <taxon>Viridiplantae</taxon>
        <taxon>Streptophyta</taxon>
        <taxon>Embryophyta</taxon>
        <taxon>Tracheophyta</taxon>
        <taxon>Spermatophyta</taxon>
        <taxon>Magnoliopsida</taxon>
        <taxon>Liliopsida</taxon>
        <taxon>Zingiberales</taxon>
        <taxon>Zingiberaceae</taxon>
        <taxon>Zingiber</taxon>
    </lineage>
</organism>
<feature type="compositionally biased region" description="Basic residues" evidence="1">
    <location>
        <begin position="41"/>
        <end position="50"/>
    </location>
</feature>
<dbReference type="Proteomes" id="UP000734854">
    <property type="component" value="Unassembled WGS sequence"/>
</dbReference>
<sequence length="113" mass="12656">MRLGDRCFLYHSGGGASTCRIIDRHRRGRQAVVPLFSPRLLQRRQRRRRDRGGGRPVAGRDEAPRRTPTDQGGRRRHEGFRAIETATVVRGTRARGDLGTYYDLAKGGAGEDA</sequence>